<dbReference type="Proteomes" id="UP001596976">
    <property type="component" value="Unassembled WGS sequence"/>
</dbReference>
<dbReference type="InterPro" id="IPR020556">
    <property type="entry name" value="Amidase_CS"/>
</dbReference>
<dbReference type="PROSITE" id="PS00571">
    <property type="entry name" value="AMIDASES"/>
    <property type="match status" value="1"/>
</dbReference>
<proteinExistence type="inferred from homology"/>
<dbReference type="InterPro" id="IPR036928">
    <property type="entry name" value="AS_sf"/>
</dbReference>
<comment type="caution">
    <text evidence="3">The sequence shown here is derived from an EMBL/GenBank/DDBJ whole genome shotgun (WGS) entry which is preliminary data.</text>
</comment>
<evidence type="ECO:0000313" key="3">
    <source>
        <dbReference type="EMBL" id="MFD0943931.1"/>
    </source>
</evidence>
<evidence type="ECO:0000313" key="4">
    <source>
        <dbReference type="Proteomes" id="UP001596976"/>
    </source>
</evidence>
<dbReference type="RefSeq" id="WP_381012585.1">
    <property type="nucleotide sequence ID" value="NZ_JBHTJF010000033.1"/>
</dbReference>
<evidence type="ECO:0000259" key="2">
    <source>
        <dbReference type="Pfam" id="PF01425"/>
    </source>
</evidence>
<dbReference type="Gene3D" id="3.90.1300.10">
    <property type="entry name" value="Amidase signature (AS) domain"/>
    <property type="match status" value="1"/>
</dbReference>
<protein>
    <submittedName>
        <fullName evidence="3">Amidase family protein</fullName>
    </submittedName>
</protein>
<dbReference type="Pfam" id="PF01425">
    <property type="entry name" value="Amidase"/>
    <property type="match status" value="1"/>
</dbReference>
<comment type="similarity">
    <text evidence="1">Belongs to the amidase family.</text>
</comment>
<sequence length="502" mass="55468">MIELKRREYIQYDGVELAALVRAKEVSASELVEASITQEKKVNGALNAVVHNRHDEALQEAKRVEGKSPLSGVPFLLKDISQSLKGARITSGSTLFKDYVAPEEANYTKTLREAGFVFTGFTNTPEFALKNITEPRLHGPTRNPWCHSRSSGGSSGGAATAVASGIVPIAGASDGGGSIRIPASFTGLVGLKPSRGKTPVGPSVGRNWQGAAIDFVLTRTVRDAAAALDILQTVQPEAAFQTPLYEQGYLHTLRRAPTRQLKFAYTMESPVGTPVSEAAKEAIRHVVRYIEQEGHIVEEVDWPFDGEELMRHYYAMNCGEMSHLFHNLERQMNHPLTLEHVEIESWMLAEAGKTITAREYVDSLHAWDTAARNMSQLHETYTYFMTPTTANTAPPVGELTHSPRKMAQLQEEMLRATTNEARQDAIYEMFLPSLTYTPFTQLANLTGQPAISLPLASDDEGMPIGVQLMALKGHDHLLLRAASYVEQSDLWKGFRNNPYFQQ</sequence>
<name>A0ABW3GXP0_9BACL</name>
<dbReference type="EMBL" id="JBHTJF010000033">
    <property type="protein sequence ID" value="MFD0943931.1"/>
    <property type="molecule type" value="Genomic_DNA"/>
</dbReference>
<organism evidence="3 4">
    <name type="scientific">Savagea faecisuis</name>
    <dbReference type="NCBI Taxonomy" id="1274803"/>
    <lineage>
        <taxon>Bacteria</taxon>
        <taxon>Bacillati</taxon>
        <taxon>Bacillota</taxon>
        <taxon>Bacilli</taxon>
        <taxon>Bacillales</taxon>
        <taxon>Caryophanaceae</taxon>
        <taxon>Savagea</taxon>
    </lineage>
</organism>
<accession>A0ABW3GXP0</accession>
<keyword evidence="4" id="KW-1185">Reference proteome</keyword>
<reference evidence="4" key="1">
    <citation type="journal article" date="2019" name="Int. J. Syst. Evol. Microbiol.">
        <title>The Global Catalogue of Microorganisms (GCM) 10K type strain sequencing project: providing services to taxonomists for standard genome sequencing and annotation.</title>
        <authorList>
            <consortium name="The Broad Institute Genomics Platform"/>
            <consortium name="The Broad Institute Genome Sequencing Center for Infectious Disease"/>
            <person name="Wu L."/>
            <person name="Ma J."/>
        </authorList>
    </citation>
    <scope>NUCLEOTIDE SEQUENCE [LARGE SCALE GENOMIC DNA]</scope>
    <source>
        <strain evidence="4">CCUG 63563</strain>
    </source>
</reference>
<dbReference type="SUPFAM" id="SSF75304">
    <property type="entry name" value="Amidase signature (AS) enzymes"/>
    <property type="match status" value="1"/>
</dbReference>
<dbReference type="PANTHER" id="PTHR11895:SF7">
    <property type="entry name" value="GLUTAMYL-TRNA(GLN) AMIDOTRANSFERASE SUBUNIT A, MITOCHONDRIAL"/>
    <property type="match status" value="1"/>
</dbReference>
<gene>
    <name evidence="3" type="ORF">ACFQ0V_09250</name>
</gene>
<dbReference type="PANTHER" id="PTHR11895">
    <property type="entry name" value="TRANSAMIDASE"/>
    <property type="match status" value="1"/>
</dbReference>
<evidence type="ECO:0000256" key="1">
    <source>
        <dbReference type="ARBA" id="ARBA00009199"/>
    </source>
</evidence>
<feature type="domain" description="Amidase" evidence="2">
    <location>
        <begin position="30"/>
        <end position="479"/>
    </location>
</feature>
<dbReference type="InterPro" id="IPR000120">
    <property type="entry name" value="Amidase"/>
</dbReference>
<dbReference type="InterPro" id="IPR023631">
    <property type="entry name" value="Amidase_dom"/>
</dbReference>